<evidence type="ECO:0000256" key="5">
    <source>
        <dbReference type="PIRNR" id="PIRNR005426"/>
    </source>
</evidence>
<evidence type="ECO:0000256" key="3">
    <source>
        <dbReference type="ARBA" id="ARBA00022643"/>
    </source>
</evidence>
<evidence type="ECO:0000313" key="8">
    <source>
        <dbReference type="Proteomes" id="UP000295565"/>
    </source>
</evidence>
<dbReference type="CDD" id="cd02146">
    <property type="entry name" value="NfsA-like"/>
    <property type="match status" value="1"/>
</dbReference>
<dbReference type="PANTHER" id="PTHR43425:SF2">
    <property type="entry name" value="OXYGEN-INSENSITIVE NADPH NITROREDUCTASE"/>
    <property type="match status" value="1"/>
</dbReference>
<keyword evidence="4 5" id="KW-0560">Oxidoreductase</keyword>
<dbReference type="Pfam" id="PF00881">
    <property type="entry name" value="Nitroreductase"/>
    <property type="match status" value="1"/>
</dbReference>
<dbReference type="EMBL" id="SMGD01000012">
    <property type="protein sequence ID" value="TCK57795.1"/>
    <property type="molecule type" value="Genomic_DNA"/>
</dbReference>
<evidence type="ECO:0000256" key="4">
    <source>
        <dbReference type="ARBA" id="ARBA00023002"/>
    </source>
</evidence>
<dbReference type="InterPro" id="IPR029479">
    <property type="entry name" value="Nitroreductase"/>
</dbReference>
<dbReference type="SUPFAM" id="SSF55469">
    <property type="entry name" value="FMN-dependent nitroreductase-like"/>
    <property type="match status" value="1"/>
</dbReference>
<keyword evidence="8" id="KW-1185">Reference proteome</keyword>
<proteinExistence type="inferred from homology"/>
<evidence type="ECO:0000313" key="7">
    <source>
        <dbReference type="EMBL" id="TCK57795.1"/>
    </source>
</evidence>
<dbReference type="OrthoDB" id="3181400at2"/>
<dbReference type="InterPro" id="IPR000415">
    <property type="entry name" value="Nitroreductase-like"/>
</dbReference>
<evidence type="ECO:0000256" key="2">
    <source>
        <dbReference type="ARBA" id="ARBA00022630"/>
    </source>
</evidence>
<sequence length="242" mass="26854">MNPTIDLLRHHTSVRKFTDAPISNDQFNTIIESAQMASTSSFLQTGSIVRVSDPQLREKFATLAGGQTWIIEAAEFLVWCVDFHRHQQIAPEAKLGFSEQLLIGAIDVALMAENALVAAESMGLGGVFIGGIRNDPKQVAKLLELPKNVLPLFGMCLGQPNQEPSIRPRLPQPLVVHENSYQQKLDKQLLAEYDQQVVDYYSQRAGSNTKVASWSEQISAILSKESRPHIQAFLNEQGFALK</sequence>
<evidence type="ECO:0000259" key="6">
    <source>
        <dbReference type="Pfam" id="PF00881"/>
    </source>
</evidence>
<dbReference type="GO" id="GO:0016491">
    <property type="term" value="F:oxidoreductase activity"/>
    <property type="evidence" value="ECO:0007669"/>
    <property type="project" value="UniProtKB-UniRule"/>
</dbReference>
<evidence type="ECO:0000256" key="1">
    <source>
        <dbReference type="ARBA" id="ARBA00008366"/>
    </source>
</evidence>
<accession>A0A4R1K1E8</accession>
<dbReference type="Gene3D" id="3.40.109.10">
    <property type="entry name" value="NADH Oxidase"/>
    <property type="match status" value="1"/>
</dbReference>
<feature type="domain" description="Nitroreductase" evidence="6">
    <location>
        <begin position="9"/>
        <end position="158"/>
    </location>
</feature>
<dbReference type="AlphaFoldDB" id="A0A4R1K1E8"/>
<protein>
    <submittedName>
        <fullName evidence="7">Nitroreductase</fullName>
    </submittedName>
</protein>
<comment type="caution">
    <text evidence="7">The sequence shown here is derived from an EMBL/GenBank/DDBJ whole genome shotgun (WGS) entry which is preliminary data.</text>
</comment>
<gene>
    <name evidence="7" type="ORF">EV690_1491</name>
</gene>
<comment type="similarity">
    <text evidence="1 5">Belongs to the flavin oxidoreductase frp family.</text>
</comment>
<keyword evidence="3 5" id="KW-0288">FMN</keyword>
<reference evidence="7 8" key="1">
    <citation type="submission" date="2019-03" db="EMBL/GenBank/DDBJ databases">
        <title>Genomic Encyclopedia of Type Strains, Phase IV (KMG-IV): sequencing the most valuable type-strain genomes for metagenomic binning, comparative biology and taxonomic classification.</title>
        <authorList>
            <person name="Goeker M."/>
        </authorList>
    </citation>
    <scope>NUCLEOTIDE SEQUENCE [LARGE SCALE GENOMIC DNA]</scope>
    <source>
        <strain evidence="7 8">DSM 18577</strain>
    </source>
</reference>
<keyword evidence="2 5" id="KW-0285">Flavoprotein</keyword>
<dbReference type="InterPro" id="IPR016446">
    <property type="entry name" value="Flavin_OxRdtase_Frp"/>
</dbReference>
<dbReference type="PIRSF" id="PIRSF005426">
    <property type="entry name" value="Frp"/>
    <property type="match status" value="1"/>
</dbReference>
<dbReference type="Proteomes" id="UP000295565">
    <property type="component" value="Unassembled WGS sequence"/>
</dbReference>
<dbReference type="NCBIfam" id="NF008033">
    <property type="entry name" value="PRK10765.1"/>
    <property type="match status" value="1"/>
</dbReference>
<dbReference type="PANTHER" id="PTHR43425">
    <property type="entry name" value="OXYGEN-INSENSITIVE NADPH NITROREDUCTASE"/>
    <property type="match status" value="1"/>
</dbReference>
<name>A0A4R1K1E8_9GAMM</name>
<dbReference type="RefSeq" id="WP_131912337.1">
    <property type="nucleotide sequence ID" value="NZ_OU594967.1"/>
</dbReference>
<keyword evidence="5" id="KW-0521">NADP</keyword>
<organism evidence="7 8">
    <name type="scientific">Celerinatantimonas diazotrophica</name>
    <dbReference type="NCBI Taxonomy" id="412034"/>
    <lineage>
        <taxon>Bacteria</taxon>
        <taxon>Pseudomonadati</taxon>
        <taxon>Pseudomonadota</taxon>
        <taxon>Gammaproteobacteria</taxon>
        <taxon>Celerinatantimonadaceae</taxon>
        <taxon>Celerinatantimonas</taxon>
    </lineage>
</organism>